<reference evidence="1" key="1">
    <citation type="submission" date="2023-04" db="EMBL/GenBank/DDBJ databases">
        <title>Ambrosiozyma monospora NBRC 10751.</title>
        <authorList>
            <person name="Ichikawa N."/>
            <person name="Sato H."/>
            <person name="Tonouchi N."/>
        </authorList>
    </citation>
    <scope>NUCLEOTIDE SEQUENCE</scope>
    <source>
        <strain evidence="1">NBRC 10751</strain>
    </source>
</reference>
<organism evidence="1 2">
    <name type="scientific">Ambrosiozyma monospora</name>
    <name type="common">Yeast</name>
    <name type="synonym">Endomycopsis monosporus</name>
    <dbReference type="NCBI Taxonomy" id="43982"/>
    <lineage>
        <taxon>Eukaryota</taxon>
        <taxon>Fungi</taxon>
        <taxon>Dikarya</taxon>
        <taxon>Ascomycota</taxon>
        <taxon>Saccharomycotina</taxon>
        <taxon>Pichiomycetes</taxon>
        <taxon>Pichiales</taxon>
        <taxon>Pichiaceae</taxon>
        <taxon>Ambrosiozyma</taxon>
    </lineage>
</organism>
<sequence>MDSYDTCCPDKLSFDHFKNLNTLEFDCLNQSGSFNLSILPNTLEALNFTTSNSFVLGGNFPSRLRTLNMNLLSSYAESLSNVFKKVSNLTRLDTLRIQIPHYLSVDFRDIDFPVHLCLLELWFRGTDVDDSNPNQVGATYLVFDSFPSSSGSFILAQFQHTTIVIDDSKGESIDSMRRKLSLLEKSDSSWIQYTTIQEETSIFDSLKTLFD</sequence>
<keyword evidence="2" id="KW-1185">Reference proteome</keyword>
<dbReference type="Proteomes" id="UP001165064">
    <property type="component" value="Unassembled WGS sequence"/>
</dbReference>
<accession>A0ACB5T911</accession>
<name>A0ACB5T911_AMBMO</name>
<comment type="caution">
    <text evidence="1">The sequence shown here is derived from an EMBL/GenBank/DDBJ whole genome shotgun (WGS) entry which is preliminary data.</text>
</comment>
<evidence type="ECO:0000313" key="1">
    <source>
        <dbReference type="EMBL" id="GME83898.1"/>
    </source>
</evidence>
<gene>
    <name evidence="1" type="ORF">Amon02_000648500</name>
</gene>
<evidence type="ECO:0000313" key="2">
    <source>
        <dbReference type="Proteomes" id="UP001165064"/>
    </source>
</evidence>
<protein>
    <submittedName>
        <fullName evidence="1">Unnamed protein product</fullName>
    </submittedName>
</protein>
<dbReference type="EMBL" id="BSXS01005079">
    <property type="protein sequence ID" value="GME83898.1"/>
    <property type="molecule type" value="Genomic_DNA"/>
</dbReference>
<proteinExistence type="predicted"/>